<dbReference type="EC" id="3.4.11.-" evidence="11"/>
<feature type="domain" description="Peptidase M1 membrane alanine aminopeptidase" evidence="12">
    <location>
        <begin position="251"/>
        <end position="471"/>
    </location>
</feature>
<keyword evidence="16" id="KW-1185">Reference proteome</keyword>
<organism evidence="15 16">
    <name type="scientific">Tetrapisispora phaffii (strain ATCC 24235 / CBS 4417 / NBRC 1672 / NRRL Y-8282 / UCD 70-5)</name>
    <name type="common">Yeast</name>
    <name type="synonym">Fabospora phaffii</name>
    <dbReference type="NCBI Taxonomy" id="1071381"/>
    <lineage>
        <taxon>Eukaryota</taxon>
        <taxon>Fungi</taxon>
        <taxon>Dikarya</taxon>
        <taxon>Ascomycota</taxon>
        <taxon>Saccharomycotina</taxon>
        <taxon>Saccharomycetes</taxon>
        <taxon>Saccharomycetales</taxon>
        <taxon>Saccharomycetaceae</taxon>
        <taxon>Tetrapisispora</taxon>
    </lineage>
</organism>
<keyword evidence="6 9" id="KW-0862">Zinc</keyword>
<keyword evidence="4 9" id="KW-0479">Metal-binding</keyword>
<evidence type="ECO:0000256" key="4">
    <source>
        <dbReference type="ARBA" id="ARBA00022723"/>
    </source>
</evidence>
<proteinExistence type="inferred from homology"/>
<dbReference type="GO" id="GO:0070006">
    <property type="term" value="F:metalloaminopeptidase activity"/>
    <property type="evidence" value="ECO:0007669"/>
    <property type="project" value="TreeGrafter"/>
</dbReference>
<dbReference type="InterPro" id="IPR001930">
    <property type="entry name" value="Peptidase_M1"/>
</dbReference>
<dbReference type="PRINTS" id="PR00756">
    <property type="entry name" value="ALADIPTASE"/>
</dbReference>
<evidence type="ECO:0000256" key="7">
    <source>
        <dbReference type="ARBA" id="ARBA00023049"/>
    </source>
</evidence>
<gene>
    <name evidence="15" type="primary">TPHA0H01440</name>
    <name evidence="15" type="ordered locus">TPHA_0H01440</name>
</gene>
<dbReference type="GO" id="GO:0042277">
    <property type="term" value="F:peptide binding"/>
    <property type="evidence" value="ECO:0007669"/>
    <property type="project" value="TreeGrafter"/>
</dbReference>
<dbReference type="CDD" id="cd09601">
    <property type="entry name" value="M1_APN-Q_like"/>
    <property type="match status" value="1"/>
</dbReference>
<dbReference type="InterPro" id="IPR042097">
    <property type="entry name" value="Aminopeptidase_N-like_N_sf"/>
</dbReference>
<dbReference type="Pfam" id="PF11838">
    <property type="entry name" value="ERAP1_C"/>
    <property type="match status" value="1"/>
</dbReference>
<dbReference type="OMA" id="WNVWSQF"/>
<dbReference type="eggNOG" id="KOG1046">
    <property type="taxonomic scope" value="Eukaryota"/>
</dbReference>
<feature type="domain" description="ERAP1-like C-terminal" evidence="13">
    <location>
        <begin position="542"/>
        <end position="857"/>
    </location>
</feature>
<comment type="similarity">
    <text evidence="1 11">Belongs to the peptidase M1 family.</text>
</comment>
<dbReference type="Gene3D" id="2.60.40.1910">
    <property type="match status" value="1"/>
</dbReference>
<dbReference type="RefSeq" id="XP_003686784.1">
    <property type="nucleotide sequence ID" value="XM_003686736.1"/>
</dbReference>
<sequence length="875" mass="99833">MSNQFLLPKVFHPELYTIWIRDLNINTNTFKGAVCINLKSLSSTNVIQLHTRDLVINEAWIEFGGNEKYVMVSQSYDKITEIVSMEFPIEITKDVQLFINYDGILQTNMSGFYRSDYKDVSTGEDRWMLSTQFEATDARRAFPCMDEPNLKSHFKVNITCDKSLTVLSNMPEESVETIKNLSTTTFYTSPLMSTYLVAWAIGHYDYIEDSTEKKIYPTLDGYDIRDGSSGTKGSLPIRLFTAKGKSHQGRFAMNVTRRVVDLFSELFEIPYPLPKLDIVCVESYSHNAMENFSLITFRPSAILYDGKDEDIPISEAAKKVAGVVCHEVAHQWFGNLVTMNWWDELWLNEGFATWVGNYAVAHLFPEWNISSLNMLDAREVALSLDSLEESHPIRVNVHDPKDIDQVFDTISYLKGCSVLQMLSGFLGEANFLKGVALYLRRNKFSNATMVDLFESISEVNDIDVLTRIKPWILELGYPVINVNSTSSLLNLTQERYTQRKDNNKKETSWWVPLMMTKDKVTEGKLEFDSSSLDIGNDGKFNFFNTDGYGFYRVNYQSAELLQNIIDNVANISSKSQIVLISDVASVNSFGDFFKLSSAIIKLGDLTDHCIWRLIIDKLSHMRTLIYNSSSVTTIEKFDNNVINLFEPFIDAAIAYLKNPSIVLQEDSTTKLDKAKIFDMILAFTGSLSHPRVVKAASEIYNSNKIHESNRLIILGTLLSQLDTEASLFEKITSKLSTATLSELETILTCLGKVRNEKLFKHVFDLLFKIETMNVQFLATAFGKNPYVQKSLIEYVEQNKDELLTRLKVNGIVISRFVSFSLPNISDVELFQKIQNIFEGEDVSLYDRNLRQIIEKIELNIALLKSFLPQVEEYFK</sequence>
<dbReference type="FunFam" id="1.10.390.10:FF:000006">
    <property type="entry name" value="Puromycin-sensitive aminopeptidase"/>
    <property type="match status" value="1"/>
</dbReference>
<dbReference type="GeneID" id="11533844"/>
<dbReference type="AlphaFoldDB" id="G8BX46"/>
<dbReference type="KEGG" id="tpf:TPHA_0H01440"/>
<feature type="binding site" evidence="9">
    <location>
        <position position="330"/>
    </location>
    <ligand>
        <name>Zn(2+)</name>
        <dbReference type="ChEBI" id="CHEBI:29105"/>
        <note>catalytic</note>
    </ligand>
</feature>
<dbReference type="Proteomes" id="UP000005666">
    <property type="component" value="Chromosome 8"/>
</dbReference>
<dbReference type="SUPFAM" id="SSF63737">
    <property type="entry name" value="Leukotriene A4 hydrolase N-terminal domain"/>
    <property type="match status" value="1"/>
</dbReference>
<dbReference type="InterPro" id="IPR034016">
    <property type="entry name" value="M1_APN-typ"/>
</dbReference>
<dbReference type="PANTHER" id="PTHR11533">
    <property type="entry name" value="PROTEASE M1 ZINC METALLOPROTEASE"/>
    <property type="match status" value="1"/>
</dbReference>
<evidence type="ECO:0000259" key="12">
    <source>
        <dbReference type="Pfam" id="PF01433"/>
    </source>
</evidence>
<feature type="site" description="Transition state stabilizer" evidence="10">
    <location>
        <position position="412"/>
    </location>
</feature>
<feature type="binding site" evidence="9">
    <location>
        <position position="349"/>
    </location>
    <ligand>
        <name>Zn(2+)</name>
        <dbReference type="ChEBI" id="CHEBI:29105"/>
        <note>catalytic</note>
    </ligand>
</feature>
<evidence type="ECO:0000256" key="5">
    <source>
        <dbReference type="ARBA" id="ARBA00022801"/>
    </source>
</evidence>
<evidence type="ECO:0000256" key="3">
    <source>
        <dbReference type="ARBA" id="ARBA00022670"/>
    </source>
</evidence>
<feature type="active site" description="Proton acceptor" evidence="8">
    <location>
        <position position="327"/>
    </location>
</feature>
<dbReference type="GO" id="GO:0008270">
    <property type="term" value="F:zinc ion binding"/>
    <property type="evidence" value="ECO:0007669"/>
    <property type="project" value="UniProtKB-UniRule"/>
</dbReference>
<evidence type="ECO:0000256" key="10">
    <source>
        <dbReference type="PIRSR" id="PIRSR634016-4"/>
    </source>
</evidence>
<dbReference type="PANTHER" id="PTHR11533:SF171">
    <property type="entry name" value="AMINOPEPTIDASE"/>
    <property type="match status" value="1"/>
</dbReference>
<dbReference type="OrthoDB" id="10031169at2759"/>
<dbReference type="STRING" id="1071381.G8BX46"/>
<comment type="cofactor">
    <cofactor evidence="9 11">
        <name>Zn(2+)</name>
        <dbReference type="ChEBI" id="CHEBI:29105"/>
    </cofactor>
    <text evidence="9 11">Binds 1 zinc ion per subunit.</text>
</comment>
<name>G8BX46_TETPH</name>
<evidence type="ECO:0000256" key="1">
    <source>
        <dbReference type="ARBA" id="ARBA00010136"/>
    </source>
</evidence>
<evidence type="ECO:0000256" key="11">
    <source>
        <dbReference type="RuleBase" id="RU364040"/>
    </source>
</evidence>
<evidence type="ECO:0000256" key="8">
    <source>
        <dbReference type="PIRSR" id="PIRSR634016-1"/>
    </source>
</evidence>
<evidence type="ECO:0000256" key="9">
    <source>
        <dbReference type="PIRSR" id="PIRSR634016-3"/>
    </source>
</evidence>
<accession>G8BX46</accession>
<dbReference type="Pfam" id="PF17900">
    <property type="entry name" value="Peptidase_M1_N"/>
    <property type="match status" value="1"/>
</dbReference>
<dbReference type="Gene3D" id="1.25.50.20">
    <property type="match status" value="1"/>
</dbReference>
<dbReference type="GO" id="GO:0043171">
    <property type="term" value="P:peptide catabolic process"/>
    <property type="evidence" value="ECO:0007669"/>
    <property type="project" value="TreeGrafter"/>
</dbReference>
<dbReference type="GO" id="GO:0006508">
    <property type="term" value="P:proteolysis"/>
    <property type="evidence" value="ECO:0007669"/>
    <property type="project" value="UniProtKB-KW"/>
</dbReference>
<evidence type="ECO:0000313" key="16">
    <source>
        <dbReference type="Proteomes" id="UP000005666"/>
    </source>
</evidence>
<dbReference type="InterPro" id="IPR027268">
    <property type="entry name" value="Peptidase_M4/M1_CTD_sf"/>
</dbReference>
<dbReference type="EMBL" id="HE612863">
    <property type="protein sequence ID" value="CCE64350.1"/>
    <property type="molecule type" value="Genomic_DNA"/>
</dbReference>
<evidence type="ECO:0000259" key="14">
    <source>
        <dbReference type="Pfam" id="PF17900"/>
    </source>
</evidence>
<dbReference type="GO" id="GO:0016020">
    <property type="term" value="C:membrane"/>
    <property type="evidence" value="ECO:0007669"/>
    <property type="project" value="TreeGrafter"/>
</dbReference>
<dbReference type="SUPFAM" id="SSF55486">
    <property type="entry name" value="Metalloproteases ('zincins'), catalytic domain"/>
    <property type="match status" value="1"/>
</dbReference>
<evidence type="ECO:0000256" key="6">
    <source>
        <dbReference type="ARBA" id="ARBA00022833"/>
    </source>
</evidence>
<keyword evidence="3 11" id="KW-0645">Protease</keyword>
<keyword evidence="7 11" id="KW-0482">Metalloprotease</keyword>
<keyword evidence="5 11" id="KW-0378">Hydrolase</keyword>
<feature type="binding site" evidence="9">
    <location>
        <position position="326"/>
    </location>
    <ligand>
        <name>Zn(2+)</name>
        <dbReference type="ChEBI" id="CHEBI:29105"/>
        <note>catalytic</note>
    </ligand>
</feature>
<reference evidence="15 16" key="1">
    <citation type="journal article" date="2011" name="Proc. Natl. Acad. Sci. U.S.A.">
        <title>Evolutionary erosion of yeast sex chromosomes by mating-type switching accidents.</title>
        <authorList>
            <person name="Gordon J.L."/>
            <person name="Armisen D."/>
            <person name="Proux-Wera E."/>
            <person name="Oheigeartaigh S.S."/>
            <person name="Byrne K.P."/>
            <person name="Wolfe K.H."/>
        </authorList>
    </citation>
    <scope>NUCLEOTIDE SEQUENCE [LARGE SCALE GENOMIC DNA]</scope>
    <source>
        <strain evidence="16">ATCC 24235 / CBS 4417 / NBRC 1672 / NRRL Y-8282 / UCD 70-5</strain>
    </source>
</reference>
<dbReference type="InterPro" id="IPR050344">
    <property type="entry name" value="Peptidase_M1_aminopeptidases"/>
</dbReference>
<dbReference type="Gene3D" id="2.60.40.1730">
    <property type="entry name" value="tricorn interacting facor f3 domain"/>
    <property type="match status" value="1"/>
</dbReference>
<keyword evidence="2 11" id="KW-0031">Aminopeptidase</keyword>
<dbReference type="Gene3D" id="1.10.390.10">
    <property type="entry name" value="Neutral Protease Domain 2"/>
    <property type="match status" value="1"/>
</dbReference>
<feature type="domain" description="Aminopeptidase N-like N-terminal" evidence="14">
    <location>
        <begin position="22"/>
        <end position="196"/>
    </location>
</feature>
<dbReference type="InterPro" id="IPR014782">
    <property type="entry name" value="Peptidase_M1_dom"/>
</dbReference>
<dbReference type="GO" id="GO:0005737">
    <property type="term" value="C:cytoplasm"/>
    <property type="evidence" value="ECO:0007669"/>
    <property type="project" value="TreeGrafter"/>
</dbReference>
<evidence type="ECO:0000313" key="15">
    <source>
        <dbReference type="EMBL" id="CCE64350.1"/>
    </source>
</evidence>
<dbReference type="InterPro" id="IPR024571">
    <property type="entry name" value="ERAP1-like_C_dom"/>
</dbReference>
<evidence type="ECO:0000256" key="2">
    <source>
        <dbReference type="ARBA" id="ARBA00022438"/>
    </source>
</evidence>
<dbReference type="Pfam" id="PF01433">
    <property type="entry name" value="Peptidase_M1"/>
    <property type="match status" value="1"/>
</dbReference>
<dbReference type="InterPro" id="IPR045357">
    <property type="entry name" value="Aminopeptidase_N-like_N"/>
</dbReference>
<protein>
    <recommendedName>
        <fullName evidence="11">Aminopeptidase</fullName>
        <ecNumber evidence="11">3.4.11.-</ecNumber>
    </recommendedName>
</protein>
<dbReference type="HOGENOM" id="CLU_003705_0_1_1"/>
<evidence type="ECO:0000259" key="13">
    <source>
        <dbReference type="Pfam" id="PF11838"/>
    </source>
</evidence>